<accession>A0ABV0BPH1</accession>
<evidence type="ECO:0000313" key="3">
    <source>
        <dbReference type="Proteomes" id="UP001409291"/>
    </source>
</evidence>
<comment type="caution">
    <text evidence="2">The sequence shown here is derived from an EMBL/GenBank/DDBJ whole genome shotgun (WGS) entry which is preliminary data.</text>
</comment>
<dbReference type="RefSeq" id="WP_183911796.1">
    <property type="nucleotide sequence ID" value="NZ_JBDJLH010000001.1"/>
</dbReference>
<dbReference type="InterPro" id="IPR045800">
    <property type="entry name" value="HMBD"/>
</dbReference>
<gene>
    <name evidence="2" type="ORF">ABE541_03950</name>
</gene>
<dbReference type="Pfam" id="PF19335">
    <property type="entry name" value="HMBD"/>
    <property type="match status" value="1"/>
</dbReference>
<keyword evidence="3" id="KW-1185">Reference proteome</keyword>
<organism evidence="2 3">
    <name type="scientific">Sphingobacterium kitahiroshimense</name>
    <dbReference type="NCBI Taxonomy" id="470446"/>
    <lineage>
        <taxon>Bacteria</taxon>
        <taxon>Pseudomonadati</taxon>
        <taxon>Bacteroidota</taxon>
        <taxon>Sphingobacteriia</taxon>
        <taxon>Sphingobacteriales</taxon>
        <taxon>Sphingobacteriaceae</taxon>
        <taxon>Sphingobacterium</taxon>
    </lineage>
</organism>
<feature type="domain" description="Heavy metal binding" evidence="1">
    <location>
        <begin position="13"/>
        <end position="37"/>
    </location>
</feature>
<sequence length="285" mass="33068">MENHRHAPQMSIYTCPMPPEVNGTQGNSCSTCGMDLRSVQQENPDQYQVQLTTLPQIIEAGHPVRLLFAIKKNQKQVALDISDEMNIHVIVISEDLNWFRHIHPVLQQDGSYAVTQTFHNGGKYHLFTYFKPLGKEHVLNMLEIEVKGYYMTSREVTSKKTICYIDDYTVILENTDNFKTGNIQRIKIAIEKCEKKLHNSSLEQYLGTSAHILMINKTDKEFLQIRPIPHVQYPIYAETNITKAGKYKMWVQFKIHGKVYTADFNIDIRSIKESEKEVQLRQHQV</sequence>
<dbReference type="EMBL" id="JBDJNQ010000001">
    <property type="protein sequence ID" value="MEN5376407.1"/>
    <property type="molecule type" value="Genomic_DNA"/>
</dbReference>
<dbReference type="Proteomes" id="UP001409291">
    <property type="component" value="Unassembled WGS sequence"/>
</dbReference>
<evidence type="ECO:0000313" key="2">
    <source>
        <dbReference type="EMBL" id="MEN5376407.1"/>
    </source>
</evidence>
<reference evidence="2 3" key="1">
    <citation type="submission" date="2024-04" db="EMBL/GenBank/DDBJ databases">
        <title>WGS of bacteria from Torrens River.</title>
        <authorList>
            <person name="Wyrsch E.R."/>
            <person name="Drigo B."/>
        </authorList>
    </citation>
    <scope>NUCLEOTIDE SEQUENCE [LARGE SCALE GENOMIC DNA]</scope>
    <source>
        <strain evidence="2 3">TWI391</strain>
    </source>
</reference>
<name>A0ABV0BPH1_9SPHI</name>
<proteinExistence type="predicted"/>
<protein>
    <submittedName>
        <fullName evidence="2">Heavy metal-binding domain-containing protein</fullName>
    </submittedName>
</protein>
<evidence type="ECO:0000259" key="1">
    <source>
        <dbReference type="Pfam" id="PF19335"/>
    </source>
</evidence>